<name>E0NQ35_9BACT</name>
<proteinExistence type="predicted"/>
<dbReference type="BioCyc" id="PMAR862515-HMP:GMOO-296-MONOMER"/>
<accession>E0NQ35</accession>
<comment type="caution">
    <text evidence="2">The sequence shown here is derived from an EMBL/GenBank/DDBJ whole genome shotgun (WGS) entry which is preliminary data.</text>
</comment>
<sequence length="102" mass="11351">MLFCQVTQERMAINIHTKNNRKMNEKKVSKHLYVSPRCEIIEVEKSNFICASVLPNAGSSTAPSETDFDDKGTHDVGTIYFGSKSSVAPAKPGSLWDDKEED</sequence>
<organism evidence="2 3">
    <name type="scientific">Hoylesella marshii DSM 16973 = JCM 13450</name>
    <dbReference type="NCBI Taxonomy" id="862515"/>
    <lineage>
        <taxon>Bacteria</taxon>
        <taxon>Pseudomonadati</taxon>
        <taxon>Bacteroidota</taxon>
        <taxon>Bacteroidia</taxon>
        <taxon>Bacteroidales</taxon>
        <taxon>Prevotellaceae</taxon>
        <taxon>Hoylesella</taxon>
    </lineage>
</organism>
<keyword evidence="3" id="KW-1185">Reference proteome</keyword>
<dbReference type="EMBL" id="AEEI01000011">
    <property type="protein sequence ID" value="EFM02768.1"/>
    <property type="molecule type" value="Genomic_DNA"/>
</dbReference>
<gene>
    <name evidence="2" type="ORF">HMPREF0658_0286</name>
</gene>
<evidence type="ECO:0000256" key="1">
    <source>
        <dbReference type="SAM" id="MobiDB-lite"/>
    </source>
</evidence>
<dbReference type="Proteomes" id="UP000004394">
    <property type="component" value="Unassembled WGS sequence"/>
</dbReference>
<evidence type="ECO:0000313" key="3">
    <source>
        <dbReference type="Proteomes" id="UP000004394"/>
    </source>
</evidence>
<evidence type="ECO:0000313" key="2">
    <source>
        <dbReference type="EMBL" id="EFM02768.1"/>
    </source>
</evidence>
<protein>
    <submittedName>
        <fullName evidence="2">Uncharacterized protein</fullName>
    </submittedName>
</protein>
<dbReference type="AlphaFoldDB" id="E0NQ35"/>
<dbReference type="HOGENOM" id="CLU_179299_0_0_10"/>
<reference evidence="2" key="1">
    <citation type="submission" date="2010-07" db="EMBL/GenBank/DDBJ databases">
        <authorList>
            <person name="Muzny D."/>
            <person name="Qin X."/>
            <person name="Deng J."/>
            <person name="Jiang H."/>
            <person name="Liu Y."/>
            <person name="Qu J."/>
            <person name="Song X.-Z."/>
            <person name="Zhang L."/>
            <person name="Thornton R."/>
            <person name="Coyle M."/>
            <person name="Francisco L."/>
            <person name="Jackson L."/>
            <person name="Javaid M."/>
            <person name="Korchina V."/>
            <person name="Kovar C."/>
            <person name="Mata R."/>
            <person name="Mathew T."/>
            <person name="Ngo R."/>
            <person name="Nguyen L."/>
            <person name="Nguyen N."/>
            <person name="Okwuonu G."/>
            <person name="Ongeri F."/>
            <person name="Pham C."/>
            <person name="Simmons D."/>
            <person name="Wilczek-Boney K."/>
            <person name="Hale W."/>
            <person name="Jakkamsetti A."/>
            <person name="Pham P."/>
            <person name="Ruth R."/>
            <person name="San Lucas F."/>
            <person name="Warren J."/>
            <person name="Zhang J."/>
            <person name="Zhao Z."/>
            <person name="Zhou C."/>
            <person name="Zhu D."/>
            <person name="Lee S."/>
            <person name="Bess C."/>
            <person name="Blankenburg K."/>
            <person name="Forbes L."/>
            <person name="Fu Q."/>
            <person name="Gubbala S."/>
            <person name="Hirani K."/>
            <person name="Jayaseelan J.C."/>
            <person name="Lara F."/>
            <person name="Munidasa M."/>
            <person name="Palculict T."/>
            <person name="Patil S."/>
            <person name="Pu L.-L."/>
            <person name="Saada N."/>
            <person name="Tang L."/>
            <person name="Weissenberger G."/>
            <person name="Zhu Y."/>
            <person name="Hemphill L."/>
            <person name="Shang Y."/>
            <person name="Youmans B."/>
            <person name="Ayvaz T."/>
            <person name="Ross M."/>
            <person name="Santibanez J."/>
            <person name="Aqrawi P."/>
            <person name="Gross S."/>
            <person name="Joshi V."/>
            <person name="Fowler G."/>
            <person name="Nazareth L."/>
            <person name="Reid J."/>
            <person name="Worley K."/>
            <person name="Petrosino J."/>
            <person name="Highlander S."/>
            <person name="Gibbs R."/>
        </authorList>
    </citation>
    <scope>NUCLEOTIDE SEQUENCE [LARGE SCALE GENOMIC DNA]</scope>
    <source>
        <strain evidence="2">DSM 16973</strain>
    </source>
</reference>
<dbReference type="OrthoDB" id="1082676at2"/>
<dbReference type="STRING" id="862515.HMPREF0658_0286"/>
<feature type="region of interest" description="Disordered" evidence="1">
    <location>
        <begin position="83"/>
        <end position="102"/>
    </location>
</feature>